<reference evidence="2" key="1">
    <citation type="submission" date="2022-10" db="EMBL/GenBank/DDBJ databases">
        <title>Determination and structural analysis of whole genome sequence of Sarocladium strictum F4-1.</title>
        <authorList>
            <person name="Hu L."/>
            <person name="Jiang Y."/>
        </authorList>
    </citation>
    <scope>NUCLEOTIDE SEQUENCE</scope>
    <source>
        <strain evidence="2">F4-1</strain>
    </source>
</reference>
<proteinExistence type="predicted"/>
<dbReference type="Proteomes" id="UP001175261">
    <property type="component" value="Unassembled WGS sequence"/>
</dbReference>
<protein>
    <submittedName>
        <fullName evidence="2">Uncharacterized protein</fullName>
    </submittedName>
</protein>
<dbReference type="AlphaFoldDB" id="A0AA39GLU6"/>
<accession>A0AA39GLU6</accession>
<organism evidence="2 3">
    <name type="scientific">Sarocladium strictum</name>
    <name type="common">Black bundle disease fungus</name>
    <name type="synonym">Acremonium strictum</name>
    <dbReference type="NCBI Taxonomy" id="5046"/>
    <lineage>
        <taxon>Eukaryota</taxon>
        <taxon>Fungi</taxon>
        <taxon>Dikarya</taxon>
        <taxon>Ascomycota</taxon>
        <taxon>Pezizomycotina</taxon>
        <taxon>Sordariomycetes</taxon>
        <taxon>Hypocreomycetidae</taxon>
        <taxon>Hypocreales</taxon>
        <taxon>Sarocladiaceae</taxon>
        <taxon>Sarocladium</taxon>
    </lineage>
</organism>
<keyword evidence="3" id="KW-1185">Reference proteome</keyword>
<evidence type="ECO:0000313" key="3">
    <source>
        <dbReference type="Proteomes" id="UP001175261"/>
    </source>
</evidence>
<evidence type="ECO:0000313" key="2">
    <source>
        <dbReference type="EMBL" id="KAK0388824.1"/>
    </source>
</evidence>
<gene>
    <name evidence="2" type="ORF">NLU13_5067</name>
</gene>
<dbReference type="EMBL" id="JAPDFR010000003">
    <property type="protein sequence ID" value="KAK0388824.1"/>
    <property type="molecule type" value="Genomic_DNA"/>
</dbReference>
<evidence type="ECO:0000256" key="1">
    <source>
        <dbReference type="SAM" id="SignalP"/>
    </source>
</evidence>
<comment type="caution">
    <text evidence="2">The sequence shown here is derived from an EMBL/GenBank/DDBJ whole genome shotgun (WGS) entry which is preliminary data.</text>
</comment>
<feature type="signal peptide" evidence="1">
    <location>
        <begin position="1"/>
        <end position="22"/>
    </location>
</feature>
<feature type="chain" id="PRO_5041211420" evidence="1">
    <location>
        <begin position="23"/>
        <end position="167"/>
    </location>
</feature>
<sequence length="167" mass="18116">MVISPGFIAFTGICAALHLTDAIFHADGAVSLEARQLPKESMPFEPIATVSDWNCLAAIVEVDKTFPTPPPQLAEHMDHDYCITDLPKNLSAQASSFANQWSSWTSEHLDEIKSAWKECPSMTKEIDRVINMCLETGAFGEPSIAPRQMPLLLAAVLGTIGAFGSLI</sequence>
<keyword evidence="1" id="KW-0732">Signal</keyword>
<name>A0AA39GLU6_SARSR</name>